<name>A0ABP6JJ12_9ACTN</name>
<evidence type="ECO:0000313" key="3">
    <source>
        <dbReference type="Proteomes" id="UP001500403"/>
    </source>
</evidence>
<evidence type="ECO:0000256" key="1">
    <source>
        <dbReference type="SAM" id="MobiDB-lite"/>
    </source>
</evidence>
<reference evidence="3" key="1">
    <citation type="journal article" date="2019" name="Int. J. Syst. Evol. Microbiol.">
        <title>The Global Catalogue of Microorganisms (GCM) 10K type strain sequencing project: providing services to taxonomists for standard genome sequencing and annotation.</title>
        <authorList>
            <consortium name="The Broad Institute Genomics Platform"/>
            <consortium name="The Broad Institute Genome Sequencing Center for Infectious Disease"/>
            <person name="Wu L."/>
            <person name="Ma J."/>
        </authorList>
    </citation>
    <scope>NUCLEOTIDE SEQUENCE [LARGE SCALE GENOMIC DNA]</scope>
    <source>
        <strain evidence="3">JCM 9088</strain>
    </source>
</reference>
<dbReference type="Proteomes" id="UP001500403">
    <property type="component" value="Unassembled WGS sequence"/>
</dbReference>
<protein>
    <submittedName>
        <fullName evidence="2">Uncharacterized protein</fullName>
    </submittedName>
</protein>
<proteinExistence type="predicted"/>
<sequence length="105" mass="10779">MNVLGISGGALLCGVPVRTPGEMLPAPVAAADTSGAAPPGVFAFGPDHRFTWLLCAAVLLITTPCPYALIPPPRAAVTHDGDGHPWAPSPFTTASFSRSISEERS</sequence>
<accession>A0ABP6JJ12</accession>
<evidence type="ECO:0000313" key="2">
    <source>
        <dbReference type="EMBL" id="GAA2934890.1"/>
    </source>
</evidence>
<feature type="region of interest" description="Disordered" evidence="1">
    <location>
        <begin position="78"/>
        <end position="105"/>
    </location>
</feature>
<gene>
    <name evidence="2" type="ORF">GCM10010446_19750</name>
</gene>
<comment type="caution">
    <text evidence="2">The sequence shown here is derived from an EMBL/GenBank/DDBJ whole genome shotgun (WGS) entry which is preliminary data.</text>
</comment>
<dbReference type="EMBL" id="BAAAUD010000020">
    <property type="protein sequence ID" value="GAA2934890.1"/>
    <property type="molecule type" value="Genomic_DNA"/>
</dbReference>
<keyword evidence="3" id="KW-1185">Reference proteome</keyword>
<feature type="compositionally biased region" description="Polar residues" evidence="1">
    <location>
        <begin position="90"/>
        <end position="99"/>
    </location>
</feature>
<organism evidence="2 3">
    <name type="scientific">Streptomyces enissocaesilis</name>
    <dbReference type="NCBI Taxonomy" id="332589"/>
    <lineage>
        <taxon>Bacteria</taxon>
        <taxon>Bacillati</taxon>
        <taxon>Actinomycetota</taxon>
        <taxon>Actinomycetes</taxon>
        <taxon>Kitasatosporales</taxon>
        <taxon>Streptomycetaceae</taxon>
        <taxon>Streptomyces</taxon>
        <taxon>Streptomyces rochei group</taxon>
    </lineage>
</organism>
<dbReference type="RefSeq" id="WP_344493520.1">
    <property type="nucleotide sequence ID" value="NZ_BAAAUD010000020.1"/>
</dbReference>